<dbReference type="RefSeq" id="WP_330090668.1">
    <property type="nucleotide sequence ID" value="NZ_JAUZMY010000004.1"/>
</dbReference>
<evidence type="ECO:0000313" key="3">
    <source>
        <dbReference type="Proteomes" id="UP001356095"/>
    </source>
</evidence>
<dbReference type="EMBL" id="JAUZMY010000004">
    <property type="protein sequence ID" value="MEE2036714.1"/>
    <property type="molecule type" value="Genomic_DNA"/>
</dbReference>
<proteinExistence type="predicted"/>
<evidence type="ECO:0000256" key="1">
    <source>
        <dbReference type="SAM" id="Phobius"/>
    </source>
</evidence>
<protein>
    <recommendedName>
        <fullName evidence="4">DUF3558 domain-containing protein</fullName>
    </recommendedName>
</protein>
<evidence type="ECO:0008006" key="4">
    <source>
        <dbReference type="Google" id="ProtNLM"/>
    </source>
</evidence>
<organism evidence="2 3">
    <name type="scientific">Nocardiopsis codii</name>
    <dbReference type="NCBI Taxonomy" id="3065942"/>
    <lineage>
        <taxon>Bacteria</taxon>
        <taxon>Bacillati</taxon>
        <taxon>Actinomycetota</taxon>
        <taxon>Actinomycetes</taxon>
        <taxon>Streptosporangiales</taxon>
        <taxon>Nocardiopsidaceae</taxon>
        <taxon>Nocardiopsis</taxon>
    </lineage>
</organism>
<reference evidence="2 3" key="1">
    <citation type="submission" date="2023-08" db="EMBL/GenBank/DDBJ databases">
        <authorList>
            <person name="Girao M."/>
            <person name="Carvalho M.F."/>
        </authorList>
    </citation>
    <scope>NUCLEOTIDE SEQUENCE [LARGE SCALE GENOMIC DNA]</scope>
    <source>
        <strain evidence="2 3">CT-R113</strain>
    </source>
</reference>
<name>A0ABU7K3E1_9ACTN</name>
<keyword evidence="3" id="KW-1185">Reference proteome</keyword>
<comment type="caution">
    <text evidence="2">The sequence shown here is derived from an EMBL/GenBank/DDBJ whole genome shotgun (WGS) entry which is preliminary data.</text>
</comment>
<accession>A0ABU7K3E1</accession>
<gene>
    <name evidence="2" type="ORF">Q8791_05690</name>
</gene>
<feature type="transmembrane region" description="Helical" evidence="1">
    <location>
        <begin position="12"/>
        <end position="36"/>
    </location>
</feature>
<keyword evidence="1" id="KW-1133">Transmembrane helix</keyword>
<sequence>MMPSAQPQSRGCATAGVVAAALVLVVLAAGAIWYVVTRDSPETGEYESAPECAAVATDTLDALVPGHELELEEPLGAPEDPGGSGWQCRWATPEGPGDAVPATATLVLVAAPNPGGVTTAADNLRATTEQHETTGLDGVGEEAVRWTAGAPFTVGCVGTRVSNLYVESCYSVAAGYDATEPADEERIVADAGELALAVVEALPESLPE</sequence>
<evidence type="ECO:0000313" key="2">
    <source>
        <dbReference type="EMBL" id="MEE2036714.1"/>
    </source>
</evidence>
<keyword evidence="1" id="KW-0812">Transmembrane</keyword>
<dbReference type="Proteomes" id="UP001356095">
    <property type="component" value="Unassembled WGS sequence"/>
</dbReference>
<keyword evidence="1" id="KW-0472">Membrane</keyword>